<dbReference type="InterPro" id="IPR004099">
    <property type="entry name" value="Pyr_nucl-diS_OxRdtase_dimer"/>
</dbReference>
<dbReference type="InterPro" id="IPR006121">
    <property type="entry name" value="HMA_dom"/>
</dbReference>
<keyword evidence="17" id="KW-0520">NAD</keyword>
<dbReference type="Proteomes" id="UP000233343">
    <property type="component" value="Unassembled WGS sequence"/>
</dbReference>
<evidence type="ECO:0000256" key="12">
    <source>
        <dbReference type="ARBA" id="ARBA00023157"/>
    </source>
</evidence>
<name>A0A2N0ZAM8_9BACI</name>
<feature type="binding site" evidence="17">
    <location>
        <position position="391"/>
    </location>
    <ligand>
        <name>FAD</name>
        <dbReference type="ChEBI" id="CHEBI:57692"/>
    </ligand>
</feature>
<dbReference type="InterPro" id="IPR023753">
    <property type="entry name" value="FAD/NAD-binding_dom"/>
</dbReference>
<comment type="similarity">
    <text evidence="1 16 19">Belongs to the class-I pyridine nucleotide-disulfide oxidoreductase family.</text>
</comment>
<evidence type="ECO:0000256" key="5">
    <source>
        <dbReference type="ARBA" id="ARBA00022466"/>
    </source>
</evidence>
<dbReference type="Pfam" id="PF00403">
    <property type="entry name" value="HMA"/>
    <property type="match status" value="1"/>
</dbReference>
<dbReference type="AlphaFoldDB" id="A0A2N0ZAM8"/>
<dbReference type="InterPro" id="IPR021179">
    <property type="entry name" value="Mercury_reductase_MerA"/>
</dbReference>
<evidence type="ECO:0000256" key="7">
    <source>
        <dbReference type="ARBA" id="ARBA00022723"/>
    </source>
</evidence>
<evidence type="ECO:0000256" key="4">
    <source>
        <dbReference type="ARBA" id="ARBA00014791"/>
    </source>
</evidence>
<dbReference type="Gene3D" id="3.30.70.100">
    <property type="match status" value="1"/>
</dbReference>
<feature type="binding site" evidence="17">
    <location>
        <position position="350"/>
    </location>
    <ligand>
        <name>NAD(+)</name>
        <dbReference type="ChEBI" id="CHEBI:57540"/>
    </ligand>
</feature>
<gene>
    <name evidence="19 21" type="primary">merA</name>
    <name evidence="21" type="ORF">CWS20_23300</name>
</gene>
<evidence type="ECO:0000313" key="21">
    <source>
        <dbReference type="EMBL" id="PKG26555.1"/>
    </source>
</evidence>
<keyword evidence="13" id="KW-0676">Redox-active center</keyword>
<organism evidence="21 22">
    <name type="scientific">Cytobacillus horneckiae</name>
    <dbReference type="NCBI Taxonomy" id="549687"/>
    <lineage>
        <taxon>Bacteria</taxon>
        <taxon>Bacillati</taxon>
        <taxon>Bacillota</taxon>
        <taxon>Bacilli</taxon>
        <taxon>Bacillales</taxon>
        <taxon>Bacillaceae</taxon>
        <taxon>Cytobacillus</taxon>
    </lineage>
</organism>
<feature type="binding site" evidence="17">
    <location>
        <position position="135"/>
    </location>
    <ligand>
        <name>FAD</name>
        <dbReference type="ChEBI" id="CHEBI:57692"/>
    </ligand>
</feature>
<evidence type="ECO:0000256" key="1">
    <source>
        <dbReference type="ARBA" id="ARBA00007532"/>
    </source>
</evidence>
<keyword evidence="5 16" id="KW-0475">Mercuric resistance</keyword>
<feature type="domain" description="HMA" evidence="20">
    <location>
        <begin position="6"/>
        <end position="70"/>
    </location>
</feature>
<evidence type="ECO:0000259" key="20">
    <source>
        <dbReference type="PROSITE" id="PS50846"/>
    </source>
</evidence>
<dbReference type="CDD" id="cd00371">
    <property type="entry name" value="HMA"/>
    <property type="match status" value="1"/>
</dbReference>
<protein>
    <recommendedName>
        <fullName evidence="4 16">Mercuric reductase</fullName>
        <ecNumber evidence="3 16">1.16.1.1</ecNumber>
    </recommendedName>
    <alternativeName>
        <fullName evidence="14 16">Hg(II) reductase</fullName>
    </alternativeName>
</protein>
<keyword evidence="10 16" id="KW-0476">Mercury</keyword>
<proteinExistence type="inferred from homology"/>
<keyword evidence="7 16" id="KW-0479">Metal-binding</keyword>
<evidence type="ECO:0000256" key="17">
    <source>
        <dbReference type="PIRSR" id="PIRSR000350-3"/>
    </source>
</evidence>
<evidence type="ECO:0000256" key="6">
    <source>
        <dbReference type="ARBA" id="ARBA00022630"/>
    </source>
</evidence>
<dbReference type="GO" id="GO:0050661">
    <property type="term" value="F:NADP binding"/>
    <property type="evidence" value="ECO:0007669"/>
    <property type="project" value="InterPro"/>
</dbReference>
<evidence type="ECO:0000313" key="22">
    <source>
        <dbReference type="Proteomes" id="UP000233343"/>
    </source>
</evidence>
<comment type="caution">
    <text evidence="21">The sequence shown here is derived from an EMBL/GenBank/DDBJ whole genome shotgun (WGS) entry which is preliminary data.</text>
</comment>
<dbReference type="Gene3D" id="3.30.390.30">
    <property type="match status" value="1"/>
</dbReference>
<keyword evidence="9 16" id="KW-0521">NADP</keyword>
<evidence type="ECO:0000256" key="18">
    <source>
        <dbReference type="PIRSR" id="PIRSR000350-4"/>
    </source>
</evidence>
<dbReference type="FunFam" id="3.30.390.30:FF:000001">
    <property type="entry name" value="Dihydrolipoyl dehydrogenase"/>
    <property type="match status" value="1"/>
</dbReference>
<dbReference type="InterPro" id="IPR001100">
    <property type="entry name" value="Pyr_nuc-diS_OxRdtase"/>
</dbReference>
<dbReference type="InterPro" id="IPR036163">
    <property type="entry name" value="HMA_dom_sf"/>
</dbReference>
<dbReference type="PANTHER" id="PTHR43014:SF4">
    <property type="entry name" value="PYRIDINE NUCLEOTIDE-DISULFIDE OXIDOREDUCTASE RCLA-RELATED"/>
    <property type="match status" value="1"/>
</dbReference>
<dbReference type="NCBIfam" id="TIGR02053">
    <property type="entry name" value="MerA"/>
    <property type="match status" value="1"/>
</dbReference>
<evidence type="ECO:0000256" key="11">
    <source>
        <dbReference type="ARBA" id="ARBA00023002"/>
    </source>
</evidence>
<evidence type="ECO:0000256" key="10">
    <source>
        <dbReference type="ARBA" id="ARBA00022914"/>
    </source>
</evidence>
<reference evidence="21 22" key="1">
    <citation type="journal article" date="2010" name="Int. J. Syst. Evol. Microbiol.">
        <title>Bacillus horneckiae sp. nov., isolated from a spacecraft-assembly clean room.</title>
        <authorList>
            <person name="Vaishampayan P."/>
            <person name="Probst A."/>
            <person name="Krishnamurthi S."/>
            <person name="Ghosh S."/>
            <person name="Osman S."/>
            <person name="McDowall A."/>
            <person name="Ruckmani A."/>
            <person name="Mayilraj S."/>
            <person name="Venkateswaran K."/>
        </authorList>
    </citation>
    <scope>NUCLEOTIDE SEQUENCE [LARGE SCALE GENOMIC DNA]</scope>
    <source>
        <strain evidence="22">1PO1SC</strain>
    </source>
</reference>
<evidence type="ECO:0000256" key="15">
    <source>
        <dbReference type="ARBA" id="ARBA00048984"/>
    </source>
</evidence>
<dbReference type="RefSeq" id="WP_101226403.1">
    <property type="nucleotide sequence ID" value="NZ_JARSFA010000050.1"/>
</dbReference>
<feature type="binding site" evidence="17">
    <location>
        <begin position="260"/>
        <end position="267"/>
    </location>
    <ligand>
        <name>NAD(+)</name>
        <dbReference type="ChEBI" id="CHEBI:57540"/>
    </ligand>
</feature>
<dbReference type="GO" id="GO:0003955">
    <property type="term" value="F:NAD(P)H dehydrogenase (quinone) activity"/>
    <property type="evidence" value="ECO:0007669"/>
    <property type="project" value="TreeGrafter"/>
</dbReference>
<dbReference type="Gene3D" id="3.50.50.60">
    <property type="entry name" value="FAD/NAD(P)-binding domain"/>
    <property type="match status" value="2"/>
</dbReference>
<dbReference type="SUPFAM" id="SSF55008">
    <property type="entry name" value="HMA, heavy metal-associated domain"/>
    <property type="match status" value="1"/>
</dbReference>
<comment type="cofactor">
    <cofactor evidence="16 17 19">
        <name>FAD</name>
        <dbReference type="ChEBI" id="CHEBI:57692"/>
    </cofactor>
    <text evidence="16 17 19">Binds 1 FAD per subunit.</text>
</comment>
<evidence type="ECO:0000256" key="19">
    <source>
        <dbReference type="RuleBase" id="RU361223"/>
    </source>
</evidence>
<dbReference type="PRINTS" id="PR00411">
    <property type="entry name" value="PNDRDTASEI"/>
</dbReference>
<evidence type="ECO:0000256" key="8">
    <source>
        <dbReference type="ARBA" id="ARBA00022827"/>
    </source>
</evidence>
<keyword evidence="17" id="KW-0547">Nucleotide-binding</keyword>
<comment type="function">
    <text evidence="16">Resistance to Hg(2+) in bacteria appears to be governed by a specialized system which includes mercuric reductase. MerA protein is responsible for volatilizing mercury as Hg(0).</text>
</comment>
<evidence type="ECO:0000256" key="2">
    <source>
        <dbReference type="ARBA" id="ARBA00011738"/>
    </source>
</evidence>
<keyword evidence="6 16" id="KW-0285">Flavoprotein</keyword>
<dbReference type="GO" id="GO:0045340">
    <property type="term" value="F:mercury ion binding"/>
    <property type="evidence" value="ECO:0007669"/>
    <property type="project" value="InterPro"/>
</dbReference>
<dbReference type="GO" id="GO:0050660">
    <property type="term" value="F:flavin adenine dinucleotide binding"/>
    <property type="evidence" value="ECO:0007669"/>
    <property type="project" value="UniProtKB-UniRule"/>
</dbReference>
<keyword evidence="8 16" id="KW-0274">FAD</keyword>
<comment type="subunit">
    <text evidence="2 16 19">Homodimer.</text>
</comment>
<evidence type="ECO:0000256" key="13">
    <source>
        <dbReference type="ARBA" id="ARBA00023284"/>
    </source>
</evidence>
<feature type="disulfide bond" description="Redox-active" evidence="18">
    <location>
        <begin position="126"/>
        <end position="131"/>
    </location>
</feature>
<dbReference type="PANTHER" id="PTHR43014">
    <property type="entry name" value="MERCURIC REDUCTASE"/>
    <property type="match status" value="1"/>
</dbReference>
<dbReference type="Pfam" id="PF07992">
    <property type="entry name" value="Pyr_redox_2"/>
    <property type="match status" value="1"/>
</dbReference>
<evidence type="ECO:0000256" key="16">
    <source>
        <dbReference type="PIRNR" id="PIRNR000350"/>
    </source>
</evidence>
<evidence type="ECO:0000256" key="14">
    <source>
        <dbReference type="ARBA" id="ARBA00031725"/>
    </source>
</evidence>
<keyword evidence="22" id="KW-1185">Reference proteome</keyword>
<keyword evidence="11 16" id="KW-0560">Oxidoreductase</keyword>
<dbReference type="PROSITE" id="PS50846">
    <property type="entry name" value="HMA_2"/>
    <property type="match status" value="1"/>
</dbReference>
<dbReference type="EC" id="1.16.1.1" evidence="3 16"/>
<dbReference type="PIRSF" id="PIRSF000350">
    <property type="entry name" value="Mercury_reductase_MerA"/>
    <property type="match status" value="1"/>
</dbReference>
<dbReference type="EMBL" id="PISD01000064">
    <property type="protein sequence ID" value="PKG26555.1"/>
    <property type="molecule type" value="Genomic_DNA"/>
</dbReference>
<dbReference type="Pfam" id="PF02852">
    <property type="entry name" value="Pyr_redox_dim"/>
    <property type="match status" value="1"/>
</dbReference>
<dbReference type="GO" id="GO:0050787">
    <property type="term" value="P:detoxification of mercury ion"/>
    <property type="evidence" value="ECO:0007669"/>
    <property type="project" value="InterPro"/>
</dbReference>
<dbReference type="InterPro" id="IPR036188">
    <property type="entry name" value="FAD/NAD-bd_sf"/>
</dbReference>
<accession>A0A2N0ZAM8</accession>
<keyword evidence="12" id="KW-1015">Disulfide bond</keyword>
<evidence type="ECO:0000256" key="3">
    <source>
        <dbReference type="ARBA" id="ARBA00012661"/>
    </source>
</evidence>
<dbReference type="PROSITE" id="PS00076">
    <property type="entry name" value="PYRIDINE_REDOX_1"/>
    <property type="match status" value="1"/>
</dbReference>
<dbReference type="InterPro" id="IPR012999">
    <property type="entry name" value="Pyr_OxRdtase_I_AS"/>
</dbReference>
<dbReference type="SUPFAM" id="SSF51905">
    <property type="entry name" value="FAD/NAD(P)-binding domain"/>
    <property type="match status" value="1"/>
</dbReference>
<comment type="catalytic activity">
    <reaction evidence="15 16 19">
        <text>Hg + NADP(+) + H(+) = Hg(2+) + NADPH</text>
        <dbReference type="Rhea" id="RHEA:23856"/>
        <dbReference type="ChEBI" id="CHEBI:15378"/>
        <dbReference type="ChEBI" id="CHEBI:16170"/>
        <dbReference type="ChEBI" id="CHEBI:16793"/>
        <dbReference type="ChEBI" id="CHEBI:57783"/>
        <dbReference type="ChEBI" id="CHEBI:58349"/>
        <dbReference type="EC" id="1.16.1.1"/>
    </reaction>
</comment>
<dbReference type="SUPFAM" id="SSF55424">
    <property type="entry name" value="FAD/NAD-linked reductases, dimerisation (C-terminal) domain"/>
    <property type="match status" value="1"/>
</dbReference>
<sequence length="550" mass="58871">MSEKEINVRIPTQGMTCAGCEDHVINALNSIGAKNVTASFRKGEATFQVEEKSDIEKAKKAIADTGYMPGEAEIISSERKPELSQEGDYDLLIIGSGGAAFSAAIEAVGQGAKVAMVERGTIGGTCVNIGCVPSKTLLRAGEINHLARMNPFLGLDISAGPVDLATLVNKKNELVDNMRQEKYVNLIDDYGFDLIQGEAKFLDENTVEVDGRKITAKSFFISTGASPQVPDIEGLKEVDFLTSTTALELKELPKRLAVIGSGYIAMELGQLFHNLGSEVTLIQRSPRILKTYDPEISEAVTEALTEQGISLITGATYERVEKDGDVKRIHIVVNGEKQVIEAEQLLVATGRKPNTAALNLDAAGVKVGSREEVIIDEYLRTSNPRIFAAGDVTMGPQFVYVAAYEGGVAARNALAVTEQKIDLRFVPGVTFTNPSIATVGLTEEQAKAEGYEVKTSVLPLDAVPRALVNRETTGVFKLIADAKTLKVLGVHIVAENAGDVIYAGTLAVKFGLTVQDLRESLAPYLTMAEGLKLAALTFDKDVSKLSCCAG</sequence>
<dbReference type="PRINTS" id="PR00368">
    <property type="entry name" value="FADPNR"/>
</dbReference>
<dbReference type="InterPro" id="IPR016156">
    <property type="entry name" value="FAD/NAD-linked_Rdtase_dimer_sf"/>
</dbReference>
<evidence type="ECO:0000256" key="9">
    <source>
        <dbReference type="ARBA" id="ARBA00022857"/>
    </source>
</evidence>
<dbReference type="GO" id="GO:0016152">
    <property type="term" value="F:mercury (II) reductase (NADP+) activity"/>
    <property type="evidence" value="ECO:0007669"/>
    <property type="project" value="UniProtKB-UniRule"/>
</dbReference>
<dbReference type="GO" id="GO:0016668">
    <property type="term" value="F:oxidoreductase activity, acting on a sulfur group of donors, NAD(P) as acceptor"/>
    <property type="evidence" value="ECO:0007669"/>
    <property type="project" value="UniProtKB-UniRule"/>
</dbReference>